<evidence type="ECO:0000259" key="2">
    <source>
        <dbReference type="SMART" id="SM00899"/>
    </source>
</evidence>
<dbReference type="InterPro" id="IPR008988">
    <property type="entry name" value="Transcriptional_repressor_C"/>
</dbReference>
<proteinExistence type="predicted"/>
<dbReference type="SUPFAM" id="SSF50037">
    <property type="entry name" value="C-terminal domain of transcriptional repressors"/>
    <property type="match status" value="1"/>
</dbReference>
<reference evidence="4" key="1">
    <citation type="journal article" date="2019" name="Int. J. Syst. Evol. Microbiol.">
        <title>The Global Catalogue of Microorganisms (GCM) 10K type strain sequencing project: providing services to taxonomists for standard genome sequencing and annotation.</title>
        <authorList>
            <consortium name="The Broad Institute Genomics Platform"/>
            <consortium name="The Broad Institute Genome Sequencing Center for Infectious Disease"/>
            <person name="Wu L."/>
            <person name="Ma J."/>
        </authorList>
    </citation>
    <scope>NUCLEOTIDE SEQUENCE [LARGE SCALE GENOMIC DNA]</scope>
    <source>
        <strain evidence="4">CGMCC 1.13574</strain>
    </source>
</reference>
<evidence type="ECO:0000313" key="3">
    <source>
        <dbReference type="EMBL" id="MFD2171825.1"/>
    </source>
</evidence>
<keyword evidence="1" id="KW-0408">Iron</keyword>
<dbReference type="Pfam" id="PF04023">
    <property type="entry name" value="FeoA"/>
    <property type="match status" value="1"/>
</dbReference>
<gene>
    <name evidence="3" type="ORF">ACFSOY_17825</name>
</gene>
<dbReference type="PANTHER" id="PTHR42954">
    <property type="entry name" value="FE(2+) TRANSPORT PROTEIN A"/>
    <property type="match status" value="1"/>
</dbReference>
<sequence length="77" mass="8449">METIPLTQLAIGERARVISLLATGQQRRRMLDLGLVPQAMIEALRKSPAGDPVAYRIRGAVIALRREEASLVTVARI</sequence>
<keyword evidence="4" id="KW-1185">Reference proteome</keyword>
<evidence type="ECO:0000256" key="1">
    <source>
        <dbReference type="ARBA" id="ARBA00023004"/>
    </source>
</evidence>
<accession>A0ABW5A1T0</accession>
<dbReference type="Gene3D" id="2.30.30.90">
    <property type="match status" value="1"/>
</dbReference>
<dbReference type="PANTHER" id="PTHR42954:SF2">
    <property type="entry name" value="FE(2+) TRANSPORT PROTEIN A"/>
    <property type="match status" value="1"/>
</dbReference>
<evidence type="ECO:0000313" key="4">
    <source>
        <dbReference type="Proteomes" id="UP001597343"/>
    </source>
</evidence>
<protein>
    <submittedName>
        <fullName evidence="3">Ferrous iron transport protein A</fullName>
    </submittedName>
</protein>
<dbReference type="InterPro" id="IPR052713">
    <property type="entry name" value="FeoA"/>
</dbReference>
<dbReference type="InterPro" id="IPR038157">
    <property type="entry name" value="FeoA_core_dom"/>
</dbReference>
<dbReference type="RefSeq" id="WP_386048959.1">
    <property type="nucleotide sequence ID" value="NZ_JBHUIO010000011.1"/>
</dbReference>
<feature type="domain" description="Ferrous iron transporter FeoA-like" evidence="2">
    <location>
        <begin position="4"/>
        <end position="76"/>
    </location>
</feature>
<comment type="caution">
    <text evidence="3">The sequence shown here is derived from an EMBL/GenBank/DDBJ whole genome shotgun (WGS) entry which is preliminary data.</text>
</comment>
<dbReference type="InterPro" id="IPR007167">
    <property type="entry name" value="Fe-transptr_FeoA-like"/>
</dbReference>
<dbReference type="Proteomes" id="UP001597343">
    <property type="component" value="Unassembled WGS sequence"/>
</dbReference>
<organism evidence="3 4">
    <name type="scientific">Tumebacillus lipolyticus</name>
    <dbReference type="NCBI Taxonomy" id="1280370"/>
    <lineage>
        <taxon>Bacteria</taxon>
        <taxon>Bacillati</taxon>
        <taxon>Bacillota</taxon>
        <taxon>Bacilli</taxon>
        <taxon>Bacillales</taxon>
        <taxon>Alicyclobacillaceae</taxon>
        <taxon>Tumebacillus</taxon>
    </lineage>
</organism>
<name>A0ABW5A1T0_9BACL</name>
<dbReference type="SMART" id="SM00899">
    <property type="entry name" value="FeoA"/>
    <property type="match status" value="1"/>
</dbReference>
<dbReference type="EMBL" id="JBHUIO010000011">
    <property type="protein sequence ID" value="MFD2171825.1"/>
    <property type="molecule type" value="Genomic_DNA"/>
</dbReference>